<reference evidence="2" key="2">
    <citation type="submission" date="2020-09" db="EMBL/GenBank/DDBJ databases">
        <authorList>
            <person name="Sun Q."/>
            <person name="Kim S."/>
        </authorList>
    </citation>
    <scope>NUCLEOTIDE SEQUENCE</scope>
    <source>
        <strain evidence="2">KCTC 23430</strain>
    </source>
</reference>
<evidence type="ECO:0000313" key="3">
    <source>
        <dbReference type="Proteomes" id="UP000644693"/>
    </source>
</evidence>
<evidence type="ECO:0008006" key="4">
    <source>
        <dbReference type="Google" id="ProtNLM"/>
    </source>
</evidence>
<dbReference type="EMBL" id="BMYM01000002">
    <property type="protein sequence ID" value="GHD35798.1"/>
    <property type="molecule type" value="Genomic_DNA"/>
</dbReference>
<feature type="transmembrane region" description="Helical" evidence="1">
    <location>
        <begin position="19"/>
        <end position="37"/>
    </location>
</feature>
<dbReference type="Proteomes" id="UP000644693">
    <property type="component" value="Unassembled WGS sequence"/>
</dbReference>
<comment type="caution">
    <text evidence="2">The sequence shown here is derived from an EMBL/GenBank/DDBJ whole genome shotgun (WGS) entry which is preliminary data.</text>
</comment>
<dbReference type="RefSeq" id="WP_189477956.1">
    <property type="nucleotide sequence ID" value="NZ_BMYM01000002.1"/>
</dbReference>
<dbReference type="AlphaFoldDB" id="A0A918XJV7"/>
<evidence type="ECO:0000313" key="2">
    <source>
        <dbReference type="EMBL" id="GHD35798.1"/>
    </source>
</evidence>
<feature type="transmembrane region" description="Helical" evidence="1">
    <location>
        <begin position="187"/>
        <end position="205"/>
    </location>
</feature>
<proteinExistence type="predicted"/>
<sequence>MTTSGTPSAMSTGFDLRQLIKIVVYSLLFMNFIIYVTDDIRISAHTLDANSSLLDVTAAYATTLDIFAWLTLLMLFELETYLLSDEAFTRGRVMMMHGTRWVCFLFLAHTLYAYGDSGLELLGLSPVPDVTSLCQLVDGELSYGSNLAYAVLSPENCSTLSTDSQFYLIEKGTVVTDTQGLAIEQQLVWIDLAEALTWLVILVCMEAVVRLQDRGITRGVAIRSANWLKAVLYVTLWMIAAYWIYRGHYMYAWDEALWILGFLAIEMNISDWKSEIRSESEAA</sequence>
<gene>
    <name evidence="2" type="ORF">GCM10007053_23190</name>
</gene>
<reference evidence="2" key="1">
    <citation type="journal article" date="2014" name="Int. J. Syst. Evol. Microbiol.">
        <title>Complete genome sequence of Corynebacterium casei LMG S-19264T (=DSM 44701T), isolated from a smear-ripened cheese.</title>
        <authorList>
            <consortium name="US DOE Joint Genome Institute (JGI-PGF)"/>
            <person name="Walter F."/>
            <person name="Albersmeier A."/>
            <person name="Kalinowski J."/>
            <person name="Ruckert C."/>
        </authorList>
    </citation>
    <scope>NUCLEOTIDE SEQUENCE</scope>
    <source>
        <strain evidence="2">KCTC 23430</strain>
    </source>
</reference>
<protein>
    <recommendedName>
        <fullName evidence="4">Shikimate kinase</fullName>
    </recommendedName>
</protein>
<keyword evidence="1" id="KW-0812">Transmembrane</keyword>
<keyword evidence="3" id="KW-1185">Reference proteome</keyword>
<organism evidence="2 3">
    <name type="scientific">Parahalioglobus pacificus</name>
    <dbReference type="NCBI Taxonomy" id="930806"/>
    <lineage>
        <taxon>Bacteria</taxon>
        <taxon>Pseudomonadati</taxon>
        <taxon>Pseudomonadota</taxon>
        <taxon>Gammaproteobacteria</taxon>
        <taxon>Cellvibrionales</taxon>
        <taxon>Halieaceae</taxon>
        <taxon>Parahalioglobus</taxon>
    </lineage>
</organism>
<feature type="transmembrane region" description="Helical" evidence="1">
    <location>
        <begin position="97"/>
        <end position="115"/>
    </location>
</feature>
<evidence type="ECO:0000256" key="1">
    <source>
        <dbReference type="SAM" id="Phobius"/>
    </source>
</evidence>
<feature type="transmembrane region" description="Helical" evidence="1">
    <location>
        <begin position="226"/>
        <end position="245"/>
    </location>
</feature>
<keyword evidence="1" id="KW-0472">Membrane</keyword>
<accession>A0A918XJV7</accession>
<feature type="transmembrane region" description="Helical" evidence="1">
    <location>
        <begin position="57"/>
        <end position="76"/>
    </location>
</feature>
<name>A0A918XJV7_9GAMM</name>
<keyword evidence="1" id="KW-1133">Transmembrane helix</keyword>